<dbReference type="KEGG" id="amr:AM1_3931"/>
<dbReference type="PANTHER" id="PTHR34127:SF1">
    <property type="entry name" value="OS04G0405600 PROTEIN"/>
    <property type="match status" value="1"/>
</dbReference>
<dbReference type="HOGENOM" id="CLU_047079_1_0_3"/>
<evidence type="ECO:0000313" key="1">
    <source>
        <dbReference type="EMBL" id="ABW28915.1"/>
    </source>
</evidence>
<proteinExistence type="predicted"/>
<dbReference type="InterPro" id="IPR029058">
    <property type="entry name" value="AB_hydrolase_fold"/>
</dbReference>
<dbReference type="RefSeq" id="WP_012164272.1">
    <property type="nucleotide sequence ID" value="NC_009925.1"/>
</dbReference>
<dbReference type="AlphaFoldDB" id="B0C895"/>
<dbReference type="Pfam" id="PF07082">
    <property type="entry name" value="DUF1350"/>
    <property type="match status" value="1"/>
</dbReference>
<reference evidence="1 2" key="1">
    <citation type="journal article" date="2008" name="Proc. Natl. Acad. Sci. U.S.A.">
        <title>Niche adaptation and genome expansion in the chlorophyll d-producing cyanobacterium Acaryochloris marina.</title>
        <authorList>
            <person name="Swingley W.D."/>
            <person name="Chen M."/>
            <person name="Cheung P.C."/>
            <person name="Conrad A.L."/>
            <person name="Dejesa L.C."/>
            <person name="Hao J."/>
            <person name="Honchak B.M."/>
            <person name="Karbach L.E."/>
            <person name="Kurdoglu A."/>
            <person name="Lahiri S."/>
            <person name="Mastrian S.D."/>
            <person name="Miyashita H."/>
            <person name="Page L."/>
            <person name="Ramakrishna P."/>
            <person name="Satoh S."/>
            <person name="Sattley W.M."/>
            <person name="Shimada Y."/>
            <person name="Taylor H.L."/>
            <person name="Tomo T."/>
            <person name="Tsuchiya T."/>
            <person name="Wang Z.T."/>
            <person name="Raymond J."/>
            <person name="Mimuro M."/>
            <person name="Blankenship R.E."/>
            <person name="Touchman J.W."/>
        </authorList>
    </citation>
    <scope>NUCLEOTIDE SEQUENCE [LARGE SCALE GENOMIC DNA]</scope>
    <source>
        <strain evidence="2">MBIC 11017</strain>
    </source>
</reference>
<name>B0C895_ACAM1</name>
<dbReference type="STRING" id="329726.AM1_3931"/>
<dbReference type="InterPro" id="IPR010765">
    <property type="entry name" value="DUF1350"/>
</dbReference>
<dbReference type="SUPFAM" id="SSF53474">
    <property type="entry name" value="alpha/beta-Hydrolases"/>
    <property type="match status" value="1"/>
</dbReference>
<dbReference type="OrthoDB" id="516598at2"/>
<dbReference type="Gene3D" id="3.40.50.1820">
    <property type="entry name" value="alpha/beta hydrolase"/>
    <property type="match status" value="1"/>
</dbReference>
<dbReference type="eggNOG" id="COG1073">
    <property type="taxonomic scope" value="Bacteria"/>
</dbReference>
<dbReference type="EMBL" id="CP000828">
    <property type="protein sequence ID" value="ABW28915.1"/>
    <property type="molecule type" value="Genomic_DNA"/>
</dbReference>
<sequence length="254" mass="28469">MNWQEIANNSILIPPQPIALIHFLGGAFVATAPQATYRRLLEGLANQGYAVIATPFLTSVDHAGIAEEALHQFEDTVDRLQRTARLPQFLPIYGIGHSMGCKLHLLIGSLFEVKRAGNILISFNNAPIDKAIPFADLITPAVPIEFSPNPTQTNRLVERHYQVPRNLLVKFSNDTLDQTLRLSGLLEQRFPGMISIQRLAGNHLTPLGQDVRWQPGDTFTPLDAVGQWFRQELYKDVNHLEKAILRWLDPLSVI</sequence>
<accession>B0C895</accession>
<organism evidence="1 2">
    <name type="scientific">Acaryochloris marina (strain MBIC 11017)</name>
    <dbReference type="NCBI Taxonomy" id="329726"/>
    <lineage>
        <taxon>Bacteria</taxon>
        <taxon>Bacillati</taxon>
        <taxon>Cyanobacteriota</taxon>
        <taxon>Cyanophyceae</taxon>
        <taxon>Acaryochloridales</taxon>
        <taxon>Acaryochloridaceae</taxon>
        <taxon>Acaryochloris</taxon>
    </lineage>
</organism>
<evidence type="ECO:0008006" key="3">
    <source>
        <dbReference type="Google" id="ProtNLM"/>
    </source>
</evidence>
<dbReference type="PANTHER" id="PTHR34127">
    <property type="entry name" value="OS04G0405600 PROTEIN"/>
    <property type="match status" value="1"/>
</dbReference>
<dbReference type="Proteomes" id="UP000000268">
    <property type="component" value="Chromosome"/>
</dbReference>
<evidence type="ECO:0000313" key="2">
    <source>
        <dbReference type="Proteomes" id="UP000000268"/>
    </source>
</evidence>
<protein>
    <recommendedName>
        <fullName evidence="3">DUF1350 domain-containing protein</fullName>
    </recommendedName>
</protein>
<keyword evidence="2" id="KW-1185">Reference proteome</keyword>
<dbReference type="ESTHER" id="acam1-b0c895">
    <property type="family name" value="Duf_1350"/>
</dbReference>
<gene>
    <name evidence="1" type="ordered locus">AM1_3931</name>
</gene>